<evidence type="ECO:0000313" key="13">
    <source>
        <dbReference type="EMBL" id="CCG07920.1"/>
    </source>
</evidence>
<dbReference type="GO" id="GO:0003723">
    <property type="term" value="F:RNA binding"/>
    <property type="evidence" value="ECO:0007669"/>
    <property type="project" value="TreeGrafter"/>
</dbReference>
<dbReference type="InterPro" id="IPR038257">
    <property type="entry name" value="CRISPR-assoc_Cas3_HD_sf"/>
</dbReference>
<proteinExistence type="inferred from homology"/>
<dbReference type="Gene3D" id="3.40.50.300">
    <property type="entry name" value="P-loop containing nucleotide triphosphate hydrolases"/>
    <property type="match status" value="1"/>
</dbReference>
<keyword evidence="5" id="KW-0547">Nucleotide-binding</keyword>
<evidence type="ECO:0000256" key="7">
    <source>
        <dbReference type="ARBA" id="ARBA00022806"/>
    </source>
</evidence>
<keyword evidence="8" id="KW-0067">ATP-binding</keyword>
<dbReference type="Pfam" id="PF22590">
    <property type="entry name" value="Cas3-like_C_2"/>
    <property type="match status" value="1"/>
</dbReference>
<evidence type="ECO:0000256" key="3">
    <source>
        <dbReference type="ARBA" id="ARBA00022722"/>
    </source>
</evidence>
<dbReference type="eggNOG" id="COG1203">
    <property type="taxonomic scope" value="Bacteria"/>
</dbReference>
<evidence type="ECO:0000256" key="10">
    <source>
        <dbReference type="SAM" id="MobiDB-lite"/>
    </source>
</evidence>
<comment type="similarity">
    <text evidence="2">In the central section; belongs to the CRISPR-associated helicase Cas3 family.</text>
</comment>
<feature type="domain" description="Helicase C-terminal" evidence="11">
    <location>
        <begin position="533"/>
        <end position="696"/>
    </location>
</feature>
<reference evidence="13 14" key="1">
    <citation type="submission" date="2012-02" db="EMBL/GenBank/DDBJ databases">
        <title>Shotgun genome sequence of Phaeospirillum photometricum DSM 122.</title>
        <authorList>
            <person name="Duquesne K."/>
            <person name="Sturgis J."/>
        </authorList>
    </citation>
    <scope>NUCLEOTIDE SEQUENCE [LARGE SCALE GENOMIC DNA]</scope>
    <source>
        <strain evidence="14">DSM122</strain>
    </source>
</reference>
<dbReference type="Gene3D" id="1.10.3210.30">
    <property type="match status" value="1"/>
</dbReference>
<evidence type="ECO:0000256" key="8">
    <source>
        <dbReference type="ARBA" id="ARBA00022840"/>
    </source>
</evidence>
<dbReference type="InterPro" id="IPR001650">
    <property type="entry name" value="Helicase_C-like"/>
</dbReference>
<dbReference type="NCBIfam" id="TIGR01587">
    <property type="entry name" value="cas3_core"/>
    <property type="match status" value="1"/>
</dbReference>
<name>H6SSP1_PARPM</name>
<dbReference type="OrthoDB" id="9810236at2"/>
<dbReference type="NCBIfam" id="TIGR01596">
    <property type="entry name" value="cas3_HD"/>
    <property type="match status" value="1"/>
</dbReference>
<evidence type="ECO:0000259" key="11">
    <source>
        <dbReference type="PROSITE" id="PS51194"/>
    </source>
</evidence>
<dbReference type="Proteomes" id="UP000033220">
    <property type="component" value="Chromosome DSM 122"/>
</dbReference>
<evidence type="ECO:0000256" key="2">
    <source>
        <dbReference type="ARBA" id="ARBA00009046"/>
    </source>
</evidence>
<dbReference type="GO" id="GO:0003724">
    <property type="term" value="F:RNA helicase activity"/>
    <property type="evidence" value="ECO:0007669"/>
    <property type="project" value="TreeGrafter"/>
</dbReference>
<dbReference type="InterPro" id="IPR006483">
    <property type="entry name" value="CRISPR-assoc_Cas3_HD"/>
</dbReference>
<dbReference type="Pfam" id="PF18019">
    <property type="entry name" value="Cas3_HD"/>
    <property type="match status" value="1"/>
</dbReference>
<dbReference type="GO" id="GO:0004518">
    <property type="term" value="F:nuclease activity"/>
    <property type="evidence" value="ECO:0007669"/>
    <property type="project" value="UniProtKB-KW"/>
</dbReference>
<dbReference type="CDD" id="cd09641">
    <property type="entry name" value="Cas3''_I"/>
    <property type="match status" value="1"/>
</dbReference>
<dbReference type="AlphaFoldDB" id="H6SSP1"/>
<evidence type="ECO:0000256" key="4">
    <source>
        <dbReference type="ARBA" id="ARBA00022723"/>
    </source>
</evidence>
<dbReference type="SUPFAM" id="SSF52540">
    <property type="entry name" value="P-loop containing nucleoside triphosphate hydrolases"/>
    <property type="match status" value="1"/>
</dbReference>
<dbReference type="InterPro" id="IPR006474">
    <property type="entry name" value="Helicase_Cas3_CRISPR-ass_core"/>
</dbReference>
<keyword evidence="7" id="KW-0347">Helicase</keyword>
<dbReference type="GO" id="GO:0046872">
    <property type="term" value="F:metal ion binding"/>
    <property type="evidence" value="ECO:0007669"/>
    <property type="project" value="UniProtKB-KW"/>
</dbReference>
<feature type="region of interest" description="Disordered" evidence="10">
    <location>
        <begin position="652"/>
        <end position="674"/>
    </location>
</feature>
<dbReference type="PROSITE" id="PS51194">
    <property type="entry name" value="HELICASE_CTER"/>
    <property type="match status" value="1"/>
</dbReference>
<dbReference type="GO" id="GO:0016787">
    <property type="term" value="F:hydrolase activity"/>
    <property type="evidence" value="ECO:0007669"/>
    <property type="project" value="UniProtKB-KW"/>
</dbReference>
<evidence type="ECO:0000256" key="5">
    <source>
        <dbReference type="ARBA" id="ARBA00022741"/>
    </source>
</evidence>
<dbReference type="RefSeq" id="WP_014414559.1">
    <property type="nucleotide sequence ID" value="NC_017059.1"/>
</dbReference>
<dbReference type="PANTHER" id="PTHR47963">
    <property type="entry name" value="DEAD-BOX ATP-DEPENDENT RNA HELICASE 47, MITOCHONDRIAL"/>
    <property type="match status" value="1"/>
</dbReference>
<dbReference type="HOGENOM" id="CLU_013924_2_0_5"/>
<keyword evidence="14" id="KW-1185">Reference proteome</keyword>
<keyword evidence="9" id="KW-0051">Antiviral defense</keyword>
<dbReference type="InterPro" id="IPR027417">
    <property type="entry name" value="P-loop_NTPase"/>
</dbReference>
<evidence type="ECO:0000259" key="12">
    <source>
        <dbReference type="PROSITE" id="PS51643"/>
    </source>
</evidence>
<dbReference type="EMBL" id="HE663493">
    <property type="protein sequence ID" value="CCG07920.1"/>
    <property type="molecule type" value="Genomic_DNA"/>
</dbReference>
<accession>H6SSP1</accession>
<dbReference type="PROSITE" id="PS51643">
    <property type="entry name" value="HD_CAS3"/>
    <property type="match status" value="1"/>
</dbReference>
<dbReference type="PATRIC" id="fig|1150469.3.peg.1460"/>
<evidence type="ECO:0000256" key="6">
    <source>
        <dbReference type="ARBA" id="ARBA00022801"/>
    </source>
</evidence>
<dbReference type="PANTHER" id="PTHR47963:SF9">
    <property type="entry name" value="CRISPR-ASSOCIATED ENDONUCLEASE_HELICASE CAS3"/>
    <property type="match status" value="1"/>
</dbReference>
<evidence type="ECO:0000313" key="14">
    <source>
        <dbReference type="Proteomes" id="UP000033220"/>
    </source>
</evidence>
<keyword evidence="3" id="KW-0540">Nuclease</keyword>
<sequence length="914" mass="99235">MDCLQRWGKAGSTPWHRLTYHGLDVAAVLDAAFEAWPGLLEALAAGLGLARDDTRRLLLMVLALHDLGKVSGAFQHLRPDLAEALGVKATVAPYDRRQAGHDTLGFVLWRTLWRDAKRGLGPAPAVRTEFSRVAALIAAATGHHGVQPPTTGPTLSQFSPWLTDADLEAAQVFHEEMRALFAPSGALPTQEACERLSYTLNGLFSVCDWLGSAEAFAYHAEPLDLADYYNTHAQPTARRLLADLAPTGMTPPAPAPLLDFAALFPGLASSPTPLQAACARHVDPAVLPEGALLVIVEDAPGAGKTEAGDLIIHRLLTAGRAWGFYAGLPTTATAESAFQRKKDVLERLFATIPSFMLAHGRRAHSEAFHAVASRAALETGEGDAQAWFTQGSKRALLSPAGVGTVDQALMGALRVRHGPVRLWGLWRKVLLVDEVHAYDDYMLGALEQLLRHHAAQGDPAILMSATLPTRLREQLVAAFADGAGWPNRAAPSTGSQAFPLLTLHHAQGRVETPVPLRQPARPVHLQAQHAEAPLEDAVVDWASQGRCVVWFRNTVHDARATAQALAPRLTEAGLPPPLLFHARYLPHDRARIERTVLALFGKDSTPADRAGRVLITTQVAEQSLDLDFDEWISDLAPADVVLQRLGRRRRHARDAQGARLPQGHADQRPDSPAFLLMPPLDDADHAGPQGWLARVLPRSQRLYPDDARLWLGARHLIDPTTIPGRPSTGPLKPEEDARPLLESVYAETNTLCANVPPALHPRHNQNEGKGVAERAQARHNTLAFRNGLLQDWQENGILGSSPDEEHPPTRLGDSAPVALATHRDTGPAFLGEDLDRSLLRVPQPLLPPATDQAFLDALAALLPLAQRRRLSFTPVLCLTPDPDNGWVGSGLYNGRPVQVRYACDEGLSWVFEKT</sequence>
<organism evidence="13 14">
    <name type="scientific">Pararhodospirillum photometricum DSM 122</name>
    <dbReference type="NCBI Taxonomy" id="1150469"/>
    <lineage>
        <taxon>Bacteria</taxon>
        <taxon>Pseudomonadati</taxon>
        <taxon>Pseudomonadota</taxon>
        <taxon>Alphaproteobacteria</taxon>
        <taxon>Rhodospirillales</taxon>
        <taxon>Rhodospirillaceae</taxon>
        <taxon>Pararhodospirillum</taxon>
    </lineage>
</organism>
<protein>
    <submittedName>
        <fullName evidence="13">CRISPR-associated helicase Cas3, putative</fullName>
    </submittedName>
</protein>
<keyword evidence="6" id="KW-0378">Hydrolase</keyword>
<gene>
    <name evidence="13" type="primary">cas3</name>
    <name evidence="13" type="ORF">RSPPHO_01294</name>
</gene>
<keyword evidence="4" id="KW-0479">Metal-binding</keyword>
<comment type="similarity">
    <text evidence="1">In the N-terminal section; belongs to the CRISPR-associated nuclease Cas3-HD family.</text>
</comment>
<dbReference type="STRING" id="1150469.RSPPHO_01294"/>
<dbReference type="InterPro" id="IPR050547">
    <property type="entry name" value="DEAD_box_RNA_helicases"/>
</dbReference>
<feature type="domain" description="HD Cas3-type" evidence="12">
    <location>
        <begin position="11"/>
        <end position="210"/>
    </location>
</feature>
<dbReference type="InterPro" id="IPR054712">
    <property type="entry name" value="Cas3-like_dom"/>
</dbReference>
<evidence type="ECO:0000256" key="9">
    <source>
        <dbReference type="ARBA" id="ARBA00023118"/>
    </source>
</evidence>
<dbReference type="GO" id="GO:0005524">
    <property type="term" value="F:ATP binding"/>
    <property type="evidence" value="ECO:0007669"/>
    <property type="project" value="UniProtKB-KW"/>
</dbReference>
<evidence type="ECO:0000256" key="1">
    <source>
        <dbReference type="ARBA" id="ARBA00006847"/>
    </source>
</evidence>
<dbReference type="GO" id="GO:0051607">
    <property type="term" value="P:defense response to virus"/>
    <property type="evidence" value="ECO:0007669"/>
    <property type="project" value="UniProtKB-KW"/>
</dbReference>
<dbReference type="KEGG" id="rpm:RSPPHO_01294"/>